<dbReference type="EMBL" id="CP036317">
    <property type="protein sequence ID" value="QDV17202.1"/>
    <property type="molecule type" value="Genomic_DNA"/>
</dbReference>
<dbReference type="CDD" id="cd16030">
    <property type="entry name" value="iduronate-2-sulfatase"/>
    <property type="match status" value="1"/>
</dbReference>
<evidence type="ECO:0000256" key="5">
    <source>
        <dbReference type="ARBA" id="ARBA00022801"/>
    </source>
</evidence>
<dbReference type="GO" id="GO:0047753">
    <property type="term" value="F:choline-sulfatase activity"/>
    <property type="evidence" value="ECO:0007669"/>
    <property type="project" value="UniProtKB-EC"/>
</dbReference>
<evidence type="ECO:0000256" key="4">
    <source>
        <dbReference type="ARBA" id="ARBA00022729"/>
    </source>
</evidence>
<keyword evidence="5 9" id="KW-0378">Hydrolase</keyword>
<keyword evidence="3" id="KW-0479">Metal-binding</keyword>
<gene>
    <name evidence="9" type="primary">betC_4</name>
    <name evidence="9" type="ORF">Pan153_18370</name>
</gene>
<evidence type="ECO:0000313" key="10">
    <source>
        <dbReference type="Proteomes" id="UP000320839"/>
    </source>
</evidence>
<evidence type="ECO:0000256" key="1">
    <source>
        <dbReference type="ARBA" id="ARBA00001913"/>
    </source>
</evidence>
<evidence type="ECO:0000256" key="2">
    <source>
        <dbReference type="ARBA" id="ARBA00008779"/>
    </source>
</evidence>
<protein>
    <submittedName>
        <fullName evidence="9">Choline-sulfatase</fullName>
        <ecNumber evidence="9">3.1.6.6</ecNumber>
    </submittedName>
</protein>
<dbReference type="OrthoDB" id="9782218at2"/>
<keyword evidence="6" id="KW-0106">Calcium</keyword>
<evidence type="ECO:0000256" key="3">
    <source>
        <dbReference type="ARBA" id="ARBA00022723"/>
    </source>
</evidence>
<dbReference type="PANTHER" id="PTHR45953:SF1">
    <property type="entry name" value="IDURONATE 2-SULFATASE"/>
    <property type="match status" value="1"/>
</dbReference>
<evidence type="ECO:0000256" key="6">
    <source>
        <dbReference type="ARBA" id="ARBA00022837"/>
    </source>
</evidence>
<dbReference type="GO" id="GO:0004423">
    <property type="term" value="F:iduronate-2-sulfatase activity"/>
    <property type="evidence" value="ECO:0007669"/>
    <property type="project" value="InterPro"/>
</dbReference>
<feature type="signal peptide" evidence="7">
    <location>
        <begin position="1"/>
        <end position="24"/>
    </location>
</feature>
<reference evidence="9 10" key="1">
    <citation type="submission" date="2019-02" db="EMBL/GenBank/DDBJ databases">
        <title>Deep-cultivation of Planctomycetes and their phenomic and genomic characterization uncovers novel biology.</title>
        <authorList>
            <person name="Wiegand S."/>
            <person name="Jogler M."/>
            <person name="Boedeker C."/>
            <person name="Pinto D."/>
            <person name="Vollmers J."/>
            <person name="Rivas-Marin E."/>
            <person name="Kohn T."/>
            <person name="Peeters S.H."/>
            <person name="Heuer A."/>
            <person name="Rast P."/>
            <person name="Oberbeckmann S."/>
            <person name="Bunk B."/>
            <person name="Jeske O."/>
            <person name="Meyerdierks A."/>
            <person name="Storesund J.E."/>
            <person name="Kallscheuer N."/>
            <person name="Luecker S."/>
            <person name="Lage O.M."/>
            <person name="Pohl T."/>
            <person name="Merkel B.J."/>
            <person name="Hornburger P."/>
            <person name="Mueller R.-W."/>
            <person name="Bruemmer F."/>
            <person name="Labrenz M."/>
            <person name="Spormann A.M."/>
            <person name="Op den Camp H."/>
            <person name="Overmann J."/>
            <person name="Amann R."/>
            <person name="Jetten M.S.M."/>
            <person name="Mascher T."/>
            <person name="Medema M.H."/>
            <person name="Devos D.P."/>
            <person name="Kaster A.-K."/>
            <person name="Ovreas L."/>
            <person name="Rohde M."/>
            <person name="Galperin M.Y."/>
            <person name="Jogler C."/>
        </authorList>
    </citation>
    <scope>NUCLEOTIDE SEQUENCE [LARGE SCALE GENOMIC DNA]</scope>
    <source>
        <strain evidence="9 10">Pan153</strain>
    </source>
</reference>
<dbReference type="InterPro" id="IPR017850">
    <property type="entry name" value="Alkaline_phosphatase_core_sf"/>
</dbReference>
<dbReference type="Proteomes" id="UP000320839">
    <property type="component" value="Chromosome"/>
</dbReference>
<name>A0A518FLG3_9PLAN</name>
<dbReference type="GO" id="GO:0005737">
    <property type="term" value="C:cytoplasm"/>
    <property type="evidence" value="ECO:0007669"/>
    <property type="project" value="TreeGrafter"/>
</dbReference>
<dbReference type="EC" id="3.1.6.6" evidence="9"/>
<dbReference type="AlphaFoldDB" id="A0A518FLG3"/>
<evidence type="ECO:0000313" key="9">
    <source>
        <dbReference type="EMBL" id="QDV17202.1"/>
    </source>
</evidence>
<dbReference type="InterPro" id="IPR035874">
    <property type="entry name" value="IDS"/>
</dbReference>
<dbReference type="PROSITE" id="PS00523">
    <property type="entry name" value="SULFATASE_1"/>
    <property type="match status" value="1"/>
</dbReference>
<dbReference type="InterPro" id="IPR000917">
    <property type="entry name" value="Sulfatase_N"/>
</dbReference>
<dbReference type="GO" id="GO:0046872">
    <property type="term" value="F:metal ion binding"/>
    <property type="evidence" value="ECO:0007669"/>
    <property type="project" value="UniProtKB-KW"/>
</dbReference>
<comment type="cofactor">
    <cofactor evidence="1">
        <name>Ca(2+)</name>
        <dbReference type="ChEBI" id="CHEBI:29108"/>
    </cofactor>
</comment>
<feature type="chain" id="PRO_5021791284" evidence="7">
    <location>
        <begin position="25"/>
        <end position="481"/>
    </location>
</feature>
<organism evidence="9 10">
    <name type="scientific">Gimesia panareensis</name>
    <dbReference type="NCBI Taxonomy" id="2527978"/>
    <lineage>
        <taxon>Bacteria</taxon>
        <taxon>Pseudomonadati</taxon>
        <taxon>Planctomycetota</taxon>
        <taxon>Planctomycetia</taxon>
        <taxon>Planctomycetales</taxon>
        <taxon>Planctomycetaceae</taxon>
        <taxon>Gimesia</taxon>
    </lineage>
</organism>
<dbReference type="RefSeq" id="WP_145455216.1">
    <property type="nucleotide sequence ID" value="NZ_CP036317.1"/>
</dbReference>
<keyword evidence="4 7" id="KW-0732">Signal</keyword>
<comment type="similarity">
    <text evidence="2">Belongs to the sulfatase family.</text>
</comment>
<dbReference type="SUPFAM" id="SSF53649">
    <property type="entry name" value="Alkaline phosphatase-like"/>
    <property type="match status" value="1"/>
</dbReference>
<sequence precursor="true">MLKQIRLLILITLAMGGSYQPADAAAKPNVLFLICDDLNCDIGCYGHPQVKTPNIDRLAKRGVRFKNAYCQYPLCGPSRASFMTGMYPDQTLVRTNPVFVRQMVPNVVTLSQLFRQNGYFATRIGKIFHYGVPGNIGSSGHDDPYSWDLAINPRGRDKDDEPLIFSVKPGEYGGYLSWLAAEGEDREQTDGIAVRTAARLIAEYGKTQKPFFLAVGLYRPHTPYVAPQKYFDLYPPEEMTIPEVPEGYLKTLPVPAQKKLTKKKEHFNLSKPLARQAKQAYYAAVTFADAQIGIVLEALEQAGLSDDTIIVFTSDHGYHLGEHRHWLKTTLFENAARIPLIIAGPGIQAKGQSTSSLAELTDLYPTLAELCELEPPANLSGVSQAKTLSDPSRQARTSALTQLKLNYSIRTPQFRYTEWGPQGTEGVELYDHQSDPEEMKNLAENPEYEQVRQKLSRLLRQRVVEANRAPAGIKQVHFVGD</sequence>
<evidence type="ECO:0000256" key="7">
    <source>
        <dbReference type="SAM" id="SignalP"/>
    </source>
</evidence>
<evidence type="ECO:0000259" key="8">
    <source>
        <dbReference type="Pfam" id="PF00884"/>
    </source>
</evidence>
<proteinExistence type="inferred from homology"/>
<feature type="domain" description="Sulfatase N-terminal" evidence="8">
    <location>
        <begin position="28"/>
        <end position="370"/>
    </location>
</feature>
<dbReference type="Gene3D" id="3.40.720.10">
    <property type="entry name" value="Alkaline Phosphatase, subunit A"/>
    <property type="match status" value="1"/>
</dbReference>
<accession>A0A518FLG3</accession>
<dbReference type="Pfam" id="PF00884">
    <property type="entry name" value="Sulfatase"/>
    <property type="match status" value="1"/>
</dbReference>
<dbReference type="PANTHER" id="PTHR45953">
    <property type="entry name" value="IDURONATE 2-SULFATASE"/>
    <property type="match status" value="1"/>
</dbReference>
<dbReference type="InterPro" id="IPR024607">
    <property type="entry name" value="Sulfatase_CS"/>
</dbReference>